<dbReference type="EMBL" id="KN293993">
    <property type="protein sequence ID" value="EEH38051.2"/>
    <property type="molecule type" value="Genomic_DNA"/>
</dbReference>
<dbReference type="HOGENOM" id="CLU_2904779_0_0_1"/>
<feature type="compositionally biased region" description="Basic and acidic residues" evidence="1">
    <location>
        <begin position="32"/>
        <end position="41"/>
    </location>
</feature>
<reference evidence="2 3" key="1">
    <citation type="journal article" date="2011" name="PLoS Genet.">
        <title>Comparative genomic analysis of human fungal pathogens causing paracoccidioidomycosis.</title>
        <authorList>
            <person name="Desjardins C.A."/>
            <person name="Champion M.D."/>
            <person name="Holder J.W."/>
            <person name="Muszewska A."/>
            <person name="Goldberg J."/>
            <person name="Bailao A.M."/>
            <person name="Brigido M.M."/>
            <person name="Ferreira M.E."/>
            <person name="Garcia A.M."/>
            <person name="Grynberg M."/>
            <person name="Gujja S."/>
            <person name="Heiman D.I."/>
            <person name="Henn M.R."/>
            <person name="Kodira C.D."/>
            <person name="Leon-Narvaez H."/>
            <person name="Longo L.V."/>
            <person name="Ma L.J."/>
            <person name="Malavazi I."/>
            <person name="Matsuo A.L."/>
            <person name="Morais F.V."/>
            <person name="Pereira M."/>
            <person name="Rodriguez-Brito S."/>
            <person name="Sakthikumar S."/>
            <person name="Salem-Izacc S.M."/>
            <person name="Sykes S.M."/>
            <person name="Teixeira M.M."/>
            <person name="Vallejo M.C."/>
            <person name="Walter M.E."/>
            <person name="Yandava C."/>
            <person name="Young S."/>
            <person name="Zeng Q."/>
            <person name="Zucker J."/>
            <person name="Felipe M.S."/>
            <person name="Goldman G.H."/>
            <person name="Haas B.J."/>
            <person name="McEwen J.G."/>
            <person name="Nino-Vega G."/>
            <person name="Puccia R."/>
            <person name="San-Blas G."/>
            <person name="Soares C.M."/>
            <person name="Birren B.W."/>
            <person name="Cuomo C.A."/>
        </authorList>
    </citation>
    <scope>NUCLEOTIDE SEQUENCE [LARGE SCALE GENOMIC DNA]</scope>
    <source>
        <strain evidence="3">ATCC MYA-826 / Pb01</strain>
    </source>
</reference>
<dbReference type="AlphaFoldDB" id="C1GR27"/>
<organism evidence="2 3">
    <name type="scientific">Paracoccidioides lutzii (strain ATCC MYA-826 / Pb01)</name>
    <name type="common">Paracoccidioides brasiliensis</name>
    <dbReference type="NCBI Taxonomy" id="502779"/>
    <lineage>
        <taxon>Eukaryota</taxon>
        <taxon>Fungi</taxon>
        <taxon>Dikarya</taxon>
        <taxon>Ascomycota</taxon>
        <taxon>Pezizomycotina</taxon>
        <taxon>Eurotiomycetes</taxon>
        <taxon>Eurotiomycetidae</taxon>
        <taxon>Onygenales</taxon>
        <taxon>Ajellomycetaceae</taxon>
        <taxon>Paracoccidioides</taxon>
    </lineage>
</organism>
<proteinExistence type="predicted"/>
<name>C1GR27_PARBA</name>
<sequence>MEPDSAQMIDRAEEQLMTMEDDGGIWGAGEEQGGRDSRDSWDSSLNGPGNPSLDAAKATVEL</sequence>
<dbReference type="VEuPathDB" id="FungiDB:PAAG_00972"/>
<protein>
    <submittedName>
        <fullName evidence="2">Uncharacterized protein</fullName>
    </submittedName>
</protein>
<feature type="region of interest" description="Disordered" evidence="1">
    <location>
        <begin position="20"/>
        <end position="62"/>
    </location>
</feature>
<dbReference type="Proteomes" id="UP000002059">
    <property type="component" value="Partially assembled WGS sequence"/>
</dbReference>
<accession>C1GR27</accession>
<dbReference type="KEGG" id="pbl:PAAG_00972"/>
<keyword evidence="3" id="KW-1185">Reference proteome</keyword>
<dbReference type="eggNOG" id="ENOG502RPT4">
    <property type="taxonomic scope" value="Eukaryota"/>
</dbReference>
<gene>
    <name evidence="2" type="ORF">PAAG_00972</name>
</gene>
<evidence type="ECO:0000313" key="2">
    <source>
        <dbReference type="EMBL" id="EEH38051.2"/>
    </source>
</evidence>
<dbReference type="RefSeq" id="XP_015700977.1">
    <property type="nucleotide sequence ID" value="XM_015844196.1"/>
</dbReference>
<dbReference type="GeneID" id="9100632"/>
<evidence type="ECO:0000256" key="1">
    <source>
        <dbReference type="SAM" id="MobiDB-lite"/>
    </source>
</evidence>
<evidence type="ECO:0000313" key="3">
    <source>
        <dbReference type="Proteomes" id="UP000002059"/>
    </source>
</evidence>